<feature type="domain" description="Shugoshin N-terminal coiled-coil" evidence="11">
    <location>
        <begin position="17"/>
        <end position="61"/>
    </location>
</feature>
<evidence type="ECO:0000256" key="2">
    <source>
        <dbReference type="ARBA" id="ARBA00010845"/>
    </source>
</evidence>
<comment type="similarity">
    <text evidence="2">Belongs to the shugoshin family.</text>
</comment>
<feature type="compositionally biased region" description="Polar residues" evidence="9">
    <location>
        <begin position="363"/>
        <end position="372"/>
    </location>
</feature>
<evidence type="ECO:0000256" key="9">
    <source>
        <dbReference type="SAM" id="MobiDB-lite"/>
    </source>
</evidence>
<accession>A0A9W9NX89</accession>
<dbReference type="AlphaFoldDB" id="A0A9W9NX89"/>
<evidence type="ECO:0000256" key="7">
    <source>
        <dbReference type="ARBA" id="ARBA00023306"/>
    </source>
</evidence>
<sequence>MARLNDYAAPAESVDALKRRFVRQNREIMRVNSMQSMRIRSLESEVSHLLSENVSLRGQIITLTQENERLESGKALQNGVYEIKARLDAKLAELNSLRPPPRLNDPEYNTDVEEGKLPPILEDKYFPRRTLESQEVQRLVEGDSCMPESPQADDHLVHNTDNLQGNIENANEENEDTPSKNQLDESASPDRYLPPTLETRKKKKKPGLADTPIHDVEKAESTAMKSGSKRKFSLDDDILSDLAPEDDFQFSRLNGSPQKKRDSFQFMGDSSPSKTPVNMKRGSSNKAITNRKVLEPKSANTNLATRTPKKTPTVLDIKPSHASGRDENRSSPQKSKDLDSKTKPPPKPRGRPPLASLAKQKRTNQSTGTECTDQIKILAPKDSPIAKSIESMSEMSDAGGRPSRRRGAAVSYAEPSLRAKMRRPSSNMADAVTDRRSSSFQLGRESLDGDDQFVEKPSNIQPDGEHGESNSVSRRKRKVSTAKDIFDQDDTNISSQRQSRRHSSNPKTNIDLEEWSQVDSSFEDDFNGWKLPPAVDAGHRRETRVSARRRSMMV</sequence>
<evidence type="ECO:0000259" key="10">
    <source>
        <dbReference type="Pfam" id="PF07557"/>
    </source>
</evidence>
<feature type="region of interest" description="Disordered" evidence="9">
    <location>
        <begin position="169"/>
        <end position="230"/>
    </location>
</feature>
<evidence type="ECO:0000256" key="5">
    <source>
        <dbReference type="ARBA" id="ARBA00022829"/>
    </source>
</evidence>
<evidence type="ECO:0008006" key="14">
    <source>
        <dbReference type="Google" id="ProtNLM"/>
    </source>
</evidence>
<feature type="compositionally biased region" description="Polar residues" evidence="9">
    <location>
        <begin position="268"/>
        <end position="288"/>
    </location>
</feature>
<dbReference type="GO" id="GO:0045132">
    <property type="term" value="P:meiotic chromosome segregation"/>
    <property type="evidence" value="ECO:0007669"/>
    <property type="project" value="InterPro"/>
</dbReference>
<evidence type="ECO:0000256" key="8">
    <source>
        <dbReference type="ARBA" id="ARBA00023328"/>
    </source>
</evidence>
<keyword evidence="3" id="KW-0158">Chromosome</keyword>
<feature type="region of interest" description="Disordered" evidence="9">
    <location>
        <begin position="529"/>
        <end position="554"/>
    </location>
</feature>
<keyword evidence="5" id="KW-0159">Chromosome partition</keyword>
<keyword evidence="13" id="KW-1185">Reference proteome</keyword>
<dbReference type="InterPro" id="IPR011516">
    <property type="entry name" value="Shugoshin_N"/>
</dbReference>
<dbReference type="EMBL" id="JAPQKT010000006">
    <property type="protein sequence ID" value="KAJ5226658.1"/>
    <property type="molecule type" value="Genomic_DNA"/>
</dbReference>
<proteinExistence type="inferred from homology"/>
<dbReference type="Pfam" id="PF07558">
    <property type="entry name" value="Shugoshin_N"/>
    <property type="match status" value="1"/>
</dbReference>
<dbReference type="GO" id="GO:0005634">
    <property type="term" value="C:nucleus"/>
    <property type="evidence" value="ECO:0007669"/>
    <property type="project" value="InterPro"/>
</dbReference>
<comment type="subcellular location">
    <subcellularLocation>
        <location evidence="1">Chromosome</location>
        <location evidence="1">Centromere</location>
    </subcellularLocation>
</comment>
<feature type="domain" description="Shugoshin C-terminal" evidence="10">
    <location>
        <begin position="400"/>
        <end position="423"/>
    </location>
</feature>
<organism evidence="12 13">
    <name type="scientific">Penicillium citrinum</name>
    <dbReference type="NCBI Taxonomy" id="5077"/>
    <lineage>
        <taxon>Eukaryota</taxon>
        <taxon>Fungi</taxon>
        <taxon>Dikarya</taxon>
        <taxon>Ascomycota</taxon>
        <taxon>Pezizomycotina</taxon>
        <taxon>Eurotiomycetes</taxon>
        <taxon>Eurotiomycetidae</taxon>
        <taxon>Eurotiales</taxon>
        <taxon>Aspergillaceae</taxon>
        <taxon>Penicillium</taxon>
    </lineage>
</organism>
<dbReference type="Pfam" id="PF07557">
    <property type="entry name" value="Shugoshin_C"/>
    <property type="match status" value="1"/>
</dbReference>
<dbReference type="GO" id="GO:0051301">
    <property type="term" value="P:cell division"/>
    <property type="evidence" value="ECO:0007669"/>
    <property type="project" value="UniProtKB-KW"/>
</dbReference>
<feature type="compositionally biased region" description="Basic and acidic residues" evidence="9">
    <location>
        <begin position="323"/>
        <end position="342"/>
    </location>
</feature>
<name>A0A9W9NX89_PENCI</name>
<evidence type="ECO:0000259" key="11">
    <source>
        <dbReference type="Pfam" id="PF07558"/>
    </source>
</evidence>
<evidence type="ECO:0000313" key="13">
    <source>
        <dbReference type="Proteomes" id="UP001147733"/>
    </source>
</evidence>
<keyword evidence="4" id="KW-0132">Cell division</keyword>
<dbReference type="OrthoDB" id="5394106at2759"/>
<evidence type="ECO:0000313" key="12">
    <source>
        <dbReference type="EMBL" id="KAJ5226658.1"/>
    </source>
</evidence>
<feature type="region of interest" description="Disordered" evidence="9">
    <location>
        <begin position="96"/>
        <end position="121"/>
    </location>
</feature>
<evidence type="ECO:0000256" key="1">
    <source>
        <dbReference type="ARBA" id="ARBA00004584"/>
    </source>
</evidence>
<evidence type="ECO:0000256" key="6">
    <source>
        <dbReference type="ARBA" id="ARBA00023054"/>
    </source>
</evidence>
<keyword evidence="7" id="KW-0131">Cell cycle</keyword>
<reference evidence="12" key="1">
    <citation type="submission" date="2022-11" db="EMBL/GenBank/DDBJ databases">
        <authorList>
            <person name="Petersen C."/>
        </authorList>
    </citation>
    <scope>NUCLEOTIDE SEQUENCE</scope>
    <source>
        <strain evidence="12">IBT 23319</strain>
    </source>
</reference>
<dbReference type="RefSeq" id="XP_056499023.1">
    <property type="nucleotide sequence ID" value="XM_056645582.1"/>
</dbReference>
<dbReference type="InterPro" id="IPR011515">
    <property type="entry name" value="Shugoshin_C"/>
</dbReference>
<gene>
    <name evidence="12" type="ORF">N7469_006664</name>
</gene>
<feature type="region of interest" description="Disordered" evidence="9">
    <location>
        <begin position="243"/>
        <end position="514"/>
    </location>
</feature>
<protein>
    <recommendedName>
        <fullName evidence="14">Shugoshin</fullName>
    </recommendedName>
</protein>
<dbReference type="Proteomes" id="UP001147733">
    <property type="component" value="Unassembled WGS sequence"/>
</dbReference>
<keyword evidence="6" id="KW-0175">Coiled coil</keyword>
<comment type="caution">
    <text evidence="12">The sequence shown here is derived from an EMBL/GenBank/DDBJ whole genome shotgun (WGS) entry which is preliminary data.</text>
</comment>
<keyword evidence="8" id="KW-0137">Centromere</keyword>
<reference evidence="12" key="2">
    <citation type="journal article" date="2023" name="IMA Fungus">
        <title>Comparative genomic study of the Penicillium genus elucidates a diverse pangenome and 15 lateral gene transfer events.</title>
        <authorList>
            <person name="Petersen C."/>
            <person name="Sorensen T."/>
            <person name="Nielsen M.R."/>
            <person name="Sondergaard T.E."/>
            <person name="Sorensen J.L."/>
            <person name="Fitzpatrick D.A."/>
            <person name="Frisvad J.C."/>
            <person name="Nielsen K.L."/>
        </authorList>
    </citation>
    <scope>NUCLEOTIDE SEQUENCE</scope>
    <source>
        <strain evidence="12">IBT 23319</strain>
    </source>
</reference>
<evidence type="ECO:0000256" key="4">
    <source>
        <dbReference type="ARBA" id="ARBA00022618"/>
    </source>
</evidence>
<evidence type="ECO:0000256" key="3">
    <source>
        <dbReference type="ARBA" id="ARBA00022454"/>
    </source>
</evidence>
<dbReference type="GeneID" id="81384749"/>
<dbReference type="GO" id="GO:0000779">
    <property type="term" value="C:condensed chromosome, centromeric region"/>
    <property type="evidence" value="ECO:0007669"/>
    <property type="project" value="UniProtKB-ARBA"/>
</dbReference>